<evidence type="ECO:0000259" key="1">
    <source>
        <dbReference type="PROSITE" id="PS50837"/>
    </source>
</evidence>
<feature type="domain" description="NACHT" evidence="1">
    <location>
        <begin position="176"/>
        <end position="298"/>
    </location>
</feature>
<dbReference type="SUPFAM" id="SSF52540">
    <property type="entry name" value="P-loop containing nucleoside triphosphate hydrolases"/>
    <property type="match status" value="1"/>
</dbReference>
<accession>A0A928VSD7</accession>
<dbReference type="PROSITE" id="PS50837">
    <property type="entry name" value="NACHT"/>
    <property type="match status" value="1"/>
</dbReference>
<dbReference type="InterPro" id="IPR007111">
    <property type="entry name" value="NACHT_NTPase"/>
</dbReference>
<reference evidence="2" key="1">
    <citation type="submission" date="2020-10" db="EMBL/GenBank/DDBJ databases">
        <authorList>
            <person name="Castelo-Branco R."/>
            <person name="Eusebio N."/>
            <person name="Adriana R."/>
            <person name="Vieira A."/>
            <person name="Brugerolle De Fraissinette N."/>
            <person name="Rezende De Castro R."/>
            <person name="Schneider M.P."/>
            <person name="Vasconcelos V."/>
            <person name="Leao P.N."/>
        </authorList>
    </citation>
    <scope>NUCLEOTIDE SEQUENCE</scope>
    <source>
        <strain evidence="2">LEGE 11467</strain>
    </source>
</reference>
<evidence type="ECO:0000313" key="2">
    <source>
        <dbReference type="EMBL" id="MBE9039261.1"/>
    </source>
</evidence>
<dbReference type="Gene3D" id="3.40.50.300">
    <property type="entry name" value="P-loop containing nucleotide triphosphate hydrolases"/>
    <property type="match status" value="1"/>
</dbReference>
<feature type="non-terminal residue" evidence="2">
    <location>
        <position position="409"/>
    </location>
</feature>
<dbReference type="EMBL" id="JADEXN010000004">
    <property type="protein sequence ID" value="MBE9039261.1"/>
    <property type="molecule type" value="Genomic_DNA"/>
</dbReference>
<name>A0A928VSD7_9CYAN</name>
<dbReference type="AlphaFoldDB" id="A0A928VSD7"/>
<dbReference type="Pfam" id="PF05729">
    <property type="entry name" value="NACHT"/>
    <property type="match status" value="1"/>
</dbReference>
<gene>
    <name evidence="2" type="ORF">IQ235_00430</name>
</gene>
<dbReference type="InterPro" id="IPR027417">
    <property type="entry name" value="P-loop_NTPase"/>
</dbReference>
<comment type="caution">
    <text evidence="2">The sequence shown here is derived from an EMBL/GenBank/DDBJ whole genome shotgun (WGS) entry which is preliminary data.</text>
</comment>
<dbReference type="Proteomes" id="UP000621799">
    <property type="component" value="Unassembled WGS sequence"/>
</dbReference>
<dbReference type="RefSeq" id="WP_264319526.1">
    <property type="nucleotide sequence ID" value="NZ_JADEXN010000004.1"/>
</dbReference>
<keyword evidence="3" id="KW-1185">Reference proteome</keyword>
<protein>
    <submittedName>
        <fullName evidence="2">NACHT domain-containing protein</fullName>
    </submittedName>
</protein>
<dbReference type="PANTHER" id="PTHR46312">
    <property type="entry name" value="NACHT DOMAIN-CONTAINING PROTEIN"/>
    <property type="match status" value="1"/>
</dbReference>
<sequence>MGRSKRSLRASKEGIQQAESAFKRTGWTKEFLGGRVGRSRPTITNFFARRPVDRPIFMEICTALDLEWGEIAEIDTEKVEQYCKIEIDALVEEIREKVRPIIDRECGTMRVLDMTQPIGLGKIYTEVNILEKIIGRRRLNLEQLLEGCSLGEFDRFGLSGVKEQRVPGLEAVERYGKLMVLGQPGVGKTTFLKYLAIECSRGNFQSDRVAIFVPLKRFAETDGTPGLLDYIAEEWVSGANRERTEAKSTLERLLQAGRGLVLLDGLDEVREEDSDRIIREIQDIANRFTPSQFVATCRIAAREYTFSQFCEVEVAAFEDEQIRAFAQRWFDIKQLDFAEDFLAQLKANPTIEELATNPLLLTLLCLEFEDSGDFPADRAELYQRAVATLLRKWDAKRRIRRQQVYKQLS</sequence>
<proteinExistence type="predicted"/>
<evidence type="ECO:0000313" key="3">
    <source>
        <dbReference type="Proteomes" id="UP000621799"/>
    </source>
</evidence>
<dbReference type="PANTHER" id="PTHR46312:SF2">
    <property type="entry name" value="NUCLEOTIDE-BINDING OLIGOMERIZATION DOMAIN-CONTAINING PROTEIN 2-LIKE"/>
    <property type="match status" value="1"/>
</dbReference>
<organism evidence="2 3">
    <name type="scientific">Zarconia navalis LEGE 11467</name>
    <dbReference type="NCBI Taxonomy" id="1828826"/>
    <lineage>
        <taxon>Bacteria</taxon>
        <taxon>Bacillati</taxon>
        <taxon>Cyanobacteriota</taxon>
        <taxon>Cyanophyceae</taxon>
        <taxon>Oscillatoriophycideae</taxon>
        <taxon>Oscillatoriales</taxon>
        <taxon>Oscillatoriales incertae sedis</taxon>
        <taxon>Zarconia</taxon>
        <taxon>Zarconia navalis</taxon>
    </lineage>
</organism>